<evidence type="ECO:0000256" key="1">
    <source>
        <dbReference type="SAM" id="MobiDB-lite"/>
    </source>
</evidence>
<name>A0ABZ2CSX0_9CAUD</name>
<keyword evidence="3" id="KW-0238">DNA-binding</keyword>
<evidence type="ECO:0000259" key="2">
    <source>
        <dbReference type="Pfam" id="PF21265"/>
    </source>
</evidence>
<dbReference type="GO" id="GO:0003677">
    <property type="term" value="F:DNA binding"/>
    <property type="evidence" value="ECO:0007669"/>
    <property type="project" value="UniProtKB-KW"/>
</dbReference>
<proteinExistence type="predicted"/>
<reference evidence="3 4" key="1">
    <citation type="submission" date="2024-01" db="EMBL/GenBank/DDBJ databases">
        <authorList>
            <person name="Wang Y."/>
            <person name="Lin M."/>
        </authorList>
    </citation>
    <scope>NUCLEOTIDE SEQUENCE [LARGE SCALE GENOMIC DNA]</scope>
</reference>
<dbReference type="EMBL" id="PP226939">
    <property type="protein sequence ID" value="WVX92096.1"/>
    <property type="molecule type" value="Genomic_DNA"/>
</dbReference>
<dbReference type="Proteomes" id="UP001333037">
    <property type="component" value="Segment"/>
</dbReference>
<dbReference type="Gene3D" id="2.40.50.140">
    <property type="entry name" value="Nucleic acid-binding proteins"/>
    <property type="match status" value="1"/>
</dbReference>
<dbReference type="InterPro" id="IPR012340">
    <property type="entry name" value="NA-bd_OB-fold"/>
</dbReference>
<dbReference type="SUPFAM" id="SSF50249">
    <property type="entry name" value="Nucleic acid-binding proteins"/>
    <property type="match status" value="1"/>
</dbReference>
<evidence type="ECO:0000313" key="4">
    <source>
        <dbReference type="Proteomes" id="UP001333037"/>
    </source>
</evidence>
<dbReference type="PIRSF" id="PIRSF004311">
    <property type="entry name" value="Helix_destablz_SSB_T7"/>
    <property type="match status" value="1"/>
</dbReference>
<evidence type="ECO:0000313" key="3">
    <source>
        <dbReference type="EMBL" id="WVX92096.1"/>
    </source>
</evidence>
<keyword evidence="4" id="KW-1185">Reference proteome</keyword>
<dbReference type="InterPro" id="IPR049476">
    <property type="entry name" value="SBB_BPT7"/>
</dbReference>
<feature type="region of interest" description="Disordered" evidence="1">
    <location>
        <begin position="207"/>
        <end position="244"/>
    </location>
</feature>
<feature type="domain" description="Single-stranded DNA-binding protein BPT7" evidence="2">
    <location>
        <begin position="17"/>
        <end position="183"/>
    </location>
</feature>
<protein>
    <submittedName>
        <fullName evidence="3">Single-stranded DNA-binding protein</fullName>
    </submittedName>
</protein>
<organism evidence="3 4">
    <name type="scientific">Aeromonas phage phiA014S</name>
    <dbReference type="NCBI Taxonomy" id="3119845"/>
    <lineage>
        <taxon>Viruses</taxon>
        <taxon>Duplodnaviria</taxon>
        <taxon>Heunggongvirae</taxon>
        <taxon>Uroviricota</taxon>
        <taxon>Caudoviricetes</taxon>
        <taxon>Autographivirales</taxon>
        <taxon>Autotranscriptaviridae</taxon>
        <taxon>Studiervirinae</taxon>
        <taxon>Coryciavirus</taxon>
        <taxon>Coryciavirus A014S</taxon>
    </lineage>
</organism>
<dbReference type="Pfam" id="PF21265">
    <property type="entry name" value="SBB_T7"/>
    <property type="match status" value="1"/>
</dbReference>
<accession>A0ABZ2CSX0</accession>
<sequence length="244" mass="27044">MSEQKRAPRKTYTTPIGVVGAYPYLQKPDKGNEKFPKPRGEWSCKLAIPEAKAGKLIALLTAASEANFKRYEEVEFPKLVADAKAKGKKPPKKVTEYNEFFYDDGEGNCVFTFKGHASYEDKKEGCMKDIVLRVYDSKGARIMDVPRINKDSEGRVDFSIIQYVSAVAGVGIKLQLNKFQLFKLVEYTAGGNDTFGSELDEEYEGGFEADQMAGGGASTELDEESYGYGDRQPPAASADDYPDF</sequence>
<dbReference type="InterPro" id="IPR016411">
    <property type="entry name" value="SSB_T7"/>
</dbReference>